<dbReference type="PROSITE" id="PS50068">
    <property type="entry name" value="LDLRA_2"/>
    <property type="match status" value="1"/>
</dbReference>
<dbReference type="OrthoDB" id="6514358at2759"/>
<dbReference type="EMBL" id="RQTK01000033">
    <property type="protein sequence ID" value="RUS90414.1"/>
    <property type="molecule type" value="Genomic_DNA"/>
</dbReference>
<feature type="compositionally biased region" description="Basic residues" evidence="3">
    <location>
        <begin position="456"/>
        <end position="468"/>
    </location>
</feature>
<feature type="region of interest" description="Disordered" evidence="3">
    <location>
        <begin position="753"/>
        <end position="779"/>
    </location>
</feature>
<dbReference type="Gene3D" id="4.10.400.10">
    <property type="entry name" value="Low-density Lipoprotein Receptor"/>
    <property type="match status" value="1"/>
</dbReference>
<dbReference type="InterPro" id="IPR042333">
    <property type="entry name" value="LRAD2/Mig-13-like"/>
</dbReference>
<dbReference type="PANTHER" id="PTHR24652:SF69">
    <property type="entry name" value="CUB DOMAIN-CONTAINING PROTEIN"/>
    <property type="match status" value="1"/>
</dbReference>
<feature type="disulfide bond" evidence="2">
    <location>
        <begin position="152"/>
        <end position="164"/>
    </location>
</feature>
<dbReference type="SMART" id="SM00192">
    <property type="entry name" value="LDLa"/>
    <property type="match status" value="1"/>
</dbReference>
<keyword evidence="4" id="KW-0812">Transmembrane</keyword>
<keyword evidence="7" id="KW-1185">Reference proteome</keyword>
<feature type="compositionally biased region" description="Basic and acidic residues" evidence="3">
    <location>
        <begin position="414"/>
        <end position="423"/>
    </location>
</feature>
<protein>
    <recommendedName>
        <fullName evidence="5">CUB domain-containing protein</fullName>
    </recommendedName>
</protein>
<feature type="compositionally biased region" description="Basic and acidic residues" evidence="3">
    <location>
        <begin position="364"/>
        <end position="373"/>
    </location>
</feature>
<gene>
    <name evidence="6" type="ORF">EGW08_001819</name>
</gene>
<feature type="region of interest" description="Disordered" evidence="3">
    <location>
        <begin position="257"/>
        <end position="334"/>
    </location>
</feature>
<dbReference type="Gene3D" id="2.60.120.290">
    <property type="entry name" value="Spermadhesin, CUB domain"/>
    <property type="match status" value="1"/>
</dbReference>
<comment type="caution">
    <text evidence="2">Lacks conserved residue(s) required for the propagation of feature annotation.</text>
</comment>
<keyword evidence="1 2" id="KW-1015">Disulfide bond</keyword>
<dbReference type="InterPro" id="IPR036055">
    <property type="entry name" value="LDL_receptor-like_sf"/>
</dbReference>
<evidence type="ECO:0000256" key="3">
    <source>
        <dbReference type="SAM" id="MobiDB-lite"/>
    </source>
</evidence>
<dbReference type="InterPro" id="IPR000859">
    <property type="entry name" value="CUB_dom"/>
</dbReference>
<keyword evidence="4" id="KW-0472">Membrane</keyword>
<feature type="transmembrane region" description="Helical" evidence="4">
    <location>
        <begin position="191"/>
        <end position="214"/>
    </location>
</feature>
<feature type="compositionally biased region" description="Basic residues" evidence="3">
    <location>
        <begin position="374"/>
        <end position="383"/>
    </location>
</feature>
<dbReference type="AlphaFoldDB" id="A0A3S0ZZC3"/>
<dbReference type="InterPro" id="IPR035914">
    <property type="entry name" value="Sperma_CUB_dom_sf"/>
</dbReference>
<dbReference type="CDD" id="cd00041">
    <property type="entry name" value="CUB"/>
    <property type="match status" value="1"/>
</dbReference>
<dbReference type="PANTHER" id="PTHR24652">
    <property type="entry name" value="LOW-DENSITY LIPOPROTEIN RECEPTOR CLASS A DOMAIN-CONTAINING PROTEIN 2"/>
    <property type="match status" value="1"/>
</dbReference>
<proteinExistence type="predicted"/>
<dbReference type="SUPFAM" id="SSF57424">
    <property type="entry name" value="LDL receptor-like module"/>
    <property type="match status" value="1"/>
</dbReference>
<evidence type="ECO:0000313" key="6">
    <source>
        <dbReference type="EMBL" id="RUS90414.1"/>
    </source>
</evidence>
<sequence length="779" mass="86261">MQRAWFKSPETPSSKLFVVRTIIHYIDDYCSNTLDMGRAKVTAGRLLLRRPGEDITFKNCFVFIKAPANRRLILKFHEFSVHAPFGCEKDNMQLFDEVGFQRPLTDKLCNSGKLPNRAYITSAEDVTVRLSKERYLDDQAELVFTAFHYAPCVGNEFECKNGHCIDGDLYCNGSDNCGDESDYCLLRAGTILGIIIAVVVAVVVVGIIAGLLLYNRQRKIRREREKQILSDMALEVSHTNKSYLGDWEQGGARTLSDMSSLDSGSLNQHHHSNSHHHHHAHSSSQTQLHKVHLGSGEHPQHHSLLGKRDEQLKHGAGAAGKQAHGGLEGRGHPYDAEMASKVTYIVQGGTGSSPASRMSTIDRNPSHDIEPRRSPKSPIRRSKSLNLKAPFYFDKDEYYSDSGSNWQVAEESEIDNKKHDEKSRKRRSTKKPVSRSGSSAMYVNGYVKRDKDKPKAKSKKGKKLKKRGSSGIEDRSDDGYESPPIDYEDFKPLGAGTMDRGAGTNGRSVPLHVATGYQPRSPTIYLTPPGEAATAFPHVPQSGVTDNRRATTSGDGKTLVSTTVPIGPPLYHSPKSPDSLYTKPHKKRVSESSGLTNGETVVIETSPSGGTGLAARRDSAPLLLHTVQPRQTVQQTQRRADTPAPRGHNQNENNLHANVNHAELSQDHAADDTIVETGPLDNSEILENVTTLESPTRRSALRARHPDGSPFLLHTANTKQVQEQLKEHPEDGADVLDHVISFRCYDSPVPRENLQLFRKSTRRSGRSRKSGRSRASQKS</sequence>
<dbReference type="SUPFAM" id="SSF49854">
    <property type="entry name" value="Spermadhesin, CUB domain"/>
    <property type="match status" value="1"/>
</dbReference>
<evidence type="ECO:0000313" key="7">
    <source>
        <dbReference type="Proteomes" id="UP000271974"/>
    </source>
</evidence>
<feature type="compositionally biased region" description="Low complexity" evidence="3">
    <location>
        <begin position="314"/>
        <end position="325"/>
    </location>
</feature>
<evidence type="ECO:0000256" key="4">
    <source>
        <dbReference type="SAM" id="Phobius"/>
    </source>
</evidence>
<evidence type="ECO:0000256" key="1">
    <source>
        <dbReference type="ARBA" id="ARBA00023157"/>
    </source>
</evidence>
<feature type="compositionally biased region" description="Polar residues" evidence="3">
    <location>
        <begin position="542"/>
        <end position="564"/>
    </location>
</feature>
<dbReference type="PROSITE" id="PS01180">
    <property type="entry name" value="CUB"/>
    <property type="match status" value="1"/>
</dbReference>
<reference evidence="6 7" key="1">
    <citation type="submission" date="2019-01" db="EMBL/GenBank/DDBJ databases">
        <title>A draft genome assembly of the solar-powered sea slug Elysia chlorotica.</title>
        <authorList>
            <person name="Cai H."/>
            <person name="Li Q."/>
            <person name="Fang X."/>
            <person name="Li J."/>
            <person name="Curtis N.E."/>
            <person name="Altenburger A."/>
            <person name="Shibata T."/>
            <person name="Feng M."/>
            <person name="Maeda T."/>
            <person name="Schwartz J.A."/>
            <person name="Shigenobu S."/>
            <person name="Lundholm N."/>
            <person name="Nishiyama T."/>
            <person name="Yang H."/>
            <person name="Hasebe M."/>
            <person name="Li S."/>
            <person name="Pierce S.K."/>
            <person name="Wang J."/>
        </authorList>
    </citation>
    <scope>NUCLEOTIDE SEQUENCE [LARGE SCALE GENOMIC DNA]</scope>
    <source>
        <strain evidence="6">EC2010</strain>
        <tissue evidence="6">Whole organism of an adult</tissue>
    </source>
</reference>
<feature type="compositionally biased region" description="Basic residues" evidence="3">
    <location>
        <begin position="424"/>
        <end position="433"/>
    </location>
</feature>
<name>A0A3S0ZZC3_ELYCH</name>
<accession>A0A3S0ZZC3</accession>
<feature type="compositionally biased region" description="Polar residues" evidence="3">
    <location>
        <begin position="352"/>
        <end position="363"/>
    </location>
</feature>
<comment type="caution">
    <text evidence="6">The sequence shown here is derived from an EMBL/GenBank/DDBJ whole genome shotgun (WGS) entry which is preliminary data.</text>
</comment>
<feature type="region of interest" description="Disordered" evidence="3">
    <location>
        <begin position="408"/>
        <end position="596"/>
    </location>
</feature>
<feature type="compositionally biased region" description="Low complexity" evidence="3">
    <location>
        <begin position="257"/>
        <end position="266"/>
    </location>
</feature>
<feature type="compositionally biased region" description="Basic residues" evidence="3">
    <location>
        <begin position="759"/>
        <end position="779"/>
    </location>
</feature>
<feature type="domain" description="CUB" evidence="5">
    <location>
        <begin position="30"/>
        <end position="151"/>
    </location>
</feature>
<dbReference type="InterPro" id="IPR002172">
    <property type="entry name" value="LDrepeatLR_classA_rpt"/>
</dbReference>
<organism evidence="6 7">
    <name type="scientific">Elysia chlorotica</name>
    <name type="common">Eastern emerald elysia</name>
    <name type="synonym">Sea slug</name>
    <dbReference type="NCBI Taxonomy" id="188477"/>
    <lineage>
        <taxon>Eukaryota</taxon>
        <taxon>Metazoa</taxon>
        <taxon>Spiralia</taxon>
        <taxon>Lophotrochozoa</taxon>
        <taxon>Mollusca</taxon>
        <taxon>Gastropoda</taxon>
        <taxon>Heterobranchia</taxon>
        <taxon>Euthyneura</taxon>
        <taxon>Panpulmonata</taxon>
        <taxon>Sacoglossa</taxon>
        <taxon>Placobranchoidea</taxon>
        <taxon>Plakobranchidae</taxon>
        <taxon>Elysia</taxon>
    </lineage>
</organism>
<dbReference type="Proteomes" id="UP000271974">
    <property type="component" value="Unassembled WGS sequence"/>
</dbReference>
<feature type="compositionally biased region" description="Basic residues" evidence="3">
    <location>
        <begin position="268"/>
        <end position="281"/>
    </location>
</feature>
<feature type="disulfide bond" evidence="2">
    <location>
        <begin position="159"/>
        <end position="177"/>
    </location>
</feature>
<dbReference type="CDD" id="cd00112">
    <property type="entry name" value="LDLa"/>
    <property type="match status" value="1"/>
</dbReference>
<feature type="region of interest" description="Disordered" evidence="3">
    <location>
        <begin position="629"/>
        <end position="653"/>
    </location>
</feature>
<dbReference type="Pfam" id="PF00057">
    <property type="entry name" value="Ldl_recept_a"/>
    <property type="match status" value="1"/>
</dbReference>
<evidence type="ECO:0000259" key="5">
    <source>
        <dbReference type="PROSITE" id="PS01180"/>
    </source>
</evidence>
<keyword evidence="4" id="KW-1133">Transmembrane helix</keyword>
<evidence type="ECO:0000256" key="2">
    <source>
        <dbReference type="PROSITE-ProRule" id="PRU00124"/>
    </source>
</evidence>
<feature type="region of interest" description="Disordered" evidence="3">
    <location>
        <begin position="347"/>
        <end position="383"/>
    </location>
</feature>